<feature type="transmembrane region" description="Helical" evidence="1">
    <location>
        <begin position="369"/>
        <end position="385"/>
    </location>
</feature>
<proteinExistence type="predicted"/>
<evidence type="ECO:0000313" key="4">
    <source>
        <dbReference type="Proteomes" id="UP001484239"/>
    </source>
</evidence>
<feature type="transmembrane region" description="Helical" evidence="1">
    <location>
        <begin position="317"/>
        <end position="336"/>
    </location>
</feature>
<feature type="domain" description="VanZ-like" evidence="2">
    <location>
        <begin position="53"/>
        <end position="122"/>
    </location>
</feature>
<keyword evidence="1" id="KW-1133">Transmembrane helix</keyword>
<organism evidence="3 4">
    <name type="scientific">Gaopeijia maritima</name>
    <dbReference type="NCBI Taxonomy" id="3119007"/>
    <lineage>
        <taxon>Bacteria</taxon>
        <taxon>Pseudomonadati</taxon>
        <taxon>Gemmatimonadota</taxon>
        <taxon>Longimicrobiia</taxon>
        <taxon>Gaopeijiales</taxon>
        <taxon>Gaopeijiaceae</taxon>
        <taxon>Gaopeijia</taxon>
    </lineage>
</organism>
<dbReference type="Proteomes" id="UP001484239">
    <property type="component" value="Unassembled WGS sequence"/>
</dbReference>
<evidence type="ECO:0000256" key="1">
    <source>
        <dbReference type="SAM" id="Phobius"/>
    </source>
</evidence>
<evidence type="ECO:0000313" key="3">
    <source>
        <dbReference type="EMBL" id="MEK9499427.1"/>
    </source>
</evidence>
<keyword evidence="4" id="KW-1185">Reference proteome</keyword>
<feature type="transmembrane region" description="Helical" evidence="1">
    <location>
        <begin position="127"/>
        <end position="148"/>
    </location>
</feature>
<dbReference type="Pfam" id="PF04892">
    <property type="entry name" value="VanZ"/>
    <property type="match status" value="1"/>
</dbReference>
<dbReference type="InterPro" id="IPR006976">
    <property type="entry name" value="VanZ-like"/>
</dbReference>
<protein>
    <submittedName>
        <fullName evidence="3">VanZ family protein</fullName>
    </submittedName>
</protein>
<dbReference type="RefSeq" id="WP_405286132.1">
    <property type="nucleotide sequence ID" value="NZ_JBBHLI010000001.1"/>
</dbReference>
<evidence type="ECO:0000259" key="2">
    <source>
        <dbReference type="Pfam" id="PF04892"/>
    </source>
</evidence>
<feature type="transmembrane region" description="Helical" evidence="1">
    <location>
        <begin position="66"/>
        <end position="88"/>
    </location>
</feature>
<keyword evidence="1" id="KW-0812">Transmembrane</keyword>
<name>A0ABU9E3X0_9BACT</name>
<dbReference type="EMBL" id="JBBHLI010000001">
    <property type="protein sequence ID" value="MEK9499427.1"/>
    <property type="molecule type" value="Genomic_DNA"/>
</dbReference>
<reference evidence="3 4" key="1">
    <citation type="submission" date="2024-02" db="EMBL/GenBank/DDBJ databases">
        <title>A novel Gemmatimonadota bacterium.</title>
        <authorList>
            <person name="Du Z.-J."/>
            <person name="Ye Y.-Q."/>
        </authorList>
    </citation>
    <scope>NUCLEOTIDE SEQUENCE [LARGE SCALE GENOMIC DNA]</scope>
    <source>
        <strain evidence="3 4">DH-20</strain>
    </source>
</reference>
<gene>
    <name evidence="3" type="ORF">WI372_00355</name>
</gene>
<keyword evidence="1" id="KW-0472">Membrane</keyword>
<accession>A0ABU9E3X0</accession>
<sequence>MAPPPPPERRRRVVRWLVAWLLGVALLTLTPGGGGPAIGVLCFPCGELGAADAVLNTGLFVPLGALLGMLGAGVGTVAAAGFGLSAAIELTQTALPGRFPTVADVVVNGGGALLGLLLLRFVRAVRLTPVAVALAAAAALVVTAGLGAGTAPAGPLYGQHTPTLGSFAVYDGAVLRAEVGGVVVPPGRLDAPEPLREALRASGPLRVEFSAGTPTDRWAPIFAVFSEAREEAVFLAARDDDLIVRFRSWAGRLHFAEPSFVLEGGLAGVQPGDVVSVEARRGRTGFCVRTEVAAACGLDPSPVEGWRLLYRDIHAPGPFPLFTGFYVAVVVGLLMVTGGVRTAAIATGGLVALAFALSLGTSAAWPEPVGLVGGALVGAVVSRLGRRWRVADTRV</sequence>
<comment type="caution">
    <text evidence="3">The sequence shown here is derived from an EMBL/GenBank/DDBJ whole genome shotgun (WGS) entry which is preliminary data.</text>
</comment>
<feature type="transmembrane region" description="Helical" evidence="1">
    <location>
        <begin position="343"/>
        <end position="363"/>
    </location>
</feature>